<feature type="transmembrane region" description="Helical" evidence="10">
    <location>
        <begin position="103"/>
        <end position="125"/>
    </location>
</feature>
<comment type="subcellular location">
    <subcellularLocation>
        <location evidence="2">Cell membrane</location>
        <topology evidence="2">Multi-pass membrane protein</topology>
    </subcellularLocation>
</comment>
<dbReference type="InterPro" id="IPR004358">
    <property type="entry name" value="Sig_transdc_His_kin-like_C"/>
</dbReference>
<dbReference type="EMBL" id="JACHIG010000023">
    <property type="protein sequence ID" value="MBB5035677.1"/>
    <property type="molecule type" value="Genomic_DNA"/>
</dbReference>
<evidence type="ECO:0000256" key="10">
    <source>
        <dbReference type="SAM" id="Phobius"/>
    </source>
</evidence>
<dbReference type="Gene3D" id="3.30.565.10">
    <property type="entry name" value="Histidine kinase-like ATPase, C-terminal domain"/>
    <property type="match status" value="1"/>
</dbReference>
<gene>
    <name evidence="12" type="ORF">HNQ65_005290</name>
</gene>
<evidence type="ECO:0000256" key="2">
    <source>
        <dbReference type="ARBA" id="ARBA00004651"/>
    </source>
</evidence>
<evidence type="ECO:0000256" key="7">
    <source>
        <dbReference type="ARBA" id="ARBA00022741"/>
    </source>
</evidence>
<keyword evidence="10" id="KW-0812">Transmembrane</keyword>
<evidence type="ECO:0000256" key="9">
    <source>
        <dbReference type="ARBA" id="ARBA00022840"/>
    </source>
</evidence>
<feature type="domain" description="Histidine kinase" evidence="11">
    <location>
        <begin position="228"/>
        <end position="428"/>
    </location>
</feature>
<dbReference type="CDD" id="cd00075">
    <property type="entry name" value="HATPase"/>
    <property type="match status" value="1"/>
</dbReference>
<dbReference type="Pfam" id="PF00512">
    <property type="entry name" value="HisKA"/>
    <property type="match status" value="1"/>
</dbReference>
<comment type="catalytic activity">
    <reaction evidence="1">
        <text>ATP + protein L-histidine = ADP + protein N-phospho-L-histidine.</text>
        <dbReference type="EC" id="2.7.13.3"/>
    </reaction>
</comment>
<sequence length="438" mass="48091">MPPHASHPPSAAAPWRRWLGLSEVWAGGTLSARVLVWLRWLAAAGQGITLLVVSRMGVAIPWWQCGGAVAVTLITNALLEWWLRQIRWQMQEGFFHLMVWDALTLTFLLHWTGGLQNPFALFYLVQLTLAAVALRASAVFGLGLLTTLACGWLWQKAVPLHLTTGAAVSTAMLTQGFFVALVLAGGFVLVLLLALRKRSHRLQHERERLRKELDSRERFLSVAALATGFAHELGTPLGTIALAVEELRTVPDADTIAIIAREAARCQQVLQRLRELGQEATGLSAEPCAIDKVVETVLATLPESQRSRVKADIHTHDTLVACAGLREALLVLLRNALLSSAEDLAVRLHINEQAEWLRISVEDQGPGFSPEMLLHWGEPFRTTRDPGSGMGLGLFFVRRLAASMQGSVEVENLSKGGARVSLLIPRHPHPSHHESAPR</sequence>
<keyword evidence="13" id="KW-1185">Reference proteome</keyword>
<dbReference type="EC" id="2.7.13.3" evidence="3"/>
<dbReference type="InterPro" id="IPR036097">
    <property type="entry name" value="HisK_dim/P_sf"/>
</dbReference>
<dbReference type="PRINTS" id="PR00344">
    <property type="entry name" value="BCTRLSENSOR"/>
</dbReference>
<feature type="transmembrane region" description="Helical" evidence="10">
    <location>
        <begin position="34"/>
        <end position="53"/>
    </location>
</feature>
<comment type="caution">
    <text evidence="12">The sequence shown here is derived from an EMBL/GenBank/DDBJ whole genome shotgun (WGS) entry which is preliminary data.</text>
</comment>
<feature type="transmembrane region" description="Helical" evidence="10">
    <location>
        <begin position="174"/>
        <end position="195"/>
    </location>
</feature>
<dbReference type="SMART" id="SM00388">
    <property type="entry name" value="HisKA"/>
    <property type="match status" value="1"/>
</dbReference>
<dbReference type="Proteomes" id="UP000590740">
    <property type="component" value="Unassembled WGS sequence"/>
</dbReference>
<dbReference type="InterPro" id="IPR050980">
    <property type="entry name" value="2C_sensor_his_kinase"/>
</dbReference>
<evidence type="ECO:0000313" key="12">
    <source>
        <dbReference type="EMBL" id="MBB5035677.1"/>
    </source>
</evidence>
<dbReference type="PANTHER" id="PTHR44936">
    <property type="entry name" value="SENSOR PROTEIN CREC"/>
    <property type="match status" value="1"/>
</dbReference>
<reference evidence="12 13" key="1">
    <citation type="submission" date="2020-08" db="EMBL/GenBank/DDBJ databases">
        <title>Genomic Encyclopedia of Type Strains, Phase IV (KMG-IV): sequencing the most valuable type-strain genomes for metagenomic binning, comparative biology and taxonomic classification.</title>
        <authorList>
            <person name="Goeker M."/>
        </authorList>
    </citation>
    <scope>NUCLEOTIDE SEQUENCE [LARGE SCALE GENOMIC DNA]</scope>
    <source>
        <strain evidence="12 13">DSM 12252</strain>
    </source>
</reference>
<dbReference type="AlphaFoldDB" id="A0A7W7YGC9"/>
<dbReference type="SUPFAM" id="SSF55874">
    <property type="entry name" value="ATPase domain of HSP90 chaperone/DNA topoisomerase II/histidine kinase"/>
    <property type="match status" value="1"/>
</dbReference>
<keyword evidence="7" id="KW-0547">Nucleotide-binding</keyword>
<dbReference type="Gene3D" id="1.10.287.130">
    <property type="match status" value="1"/>
</dbReference>
<dbReference type="GO" id="GO:0005886">
    <property type="term" value="C:plasma membrane"/>
    <property type="evidence" value="ECO:0007669"/>
    <property type="project" value="UniProtKB-SubCell"/>
</dbReference>
<dbReference type="CDD" id="cd00082">
    <property type="entry name" value="HisKA"/>
    <property type="match status" value="1"/>
</dbReference>
<evidence type="ECO:0000256" key="6">
    <source>
        <dbReference type="ARBA" id="ARBA00022679"/>
    </source>
</evidence>
<keyword evidence="10" id="KW-1133">Transmembrane helix</keyword>
<organism evidence="12 13">
    <name type="scientific">Prosthecobacter vanneervenii</name>
    <dbReference type="NCBI Taxonomy" id="48466"/>
    <lineage>
        <taxon>Bacteria</taxon>
        <taxon>Pseudomonadati</taxon>
        <taxon>Verrucomicrobiota</taxon>
        <taxon>Verrucomicrobiia</taxon>
        <taxon>Verrucomicrobiales</taxon>
        <taxon>Verrucomicrobiaceae</taxon>
        <taxon>Prosthecobacter</taxon>
    </lineage>
</organism>
<feature type="transmembrane region" description="Helical" evidence="10">
    <location>
        <begin position="65"/>
        <end position="83"/>
    </location>
</feature>
<keyword evidence="9" id="KW-0067">ATP-binding</keyword>
<dbReference type="Pfam" id="PF02518">
    <property type="entry name" value="HATPase_c"/>
    <property type="match status" value="1"/>
</dbReference>
<dbReference type="InterPro" id="IPR036890">
    <property type="entry name" value="HATPase_C_sf"/>
</dbReference>
<dbReference type="InterPro" id="IPR003661">
    <property type="entry name" value="HisK_dim/P_dom"/>
</dbReference>
<evidence type="ECO:0000256" key="3">
    <source>
        <dbReference type="ARBA" id="ARBA00012438"/>
    </source>
</evidence>
<evidence type="ECO:0000256" key="4">
    <source>
        <dbReference type="ARBA" id="ARBA00022475"/>
    </source>
</evidence>
<evidence type="ECO:0000256" key="8">
    <source>
        <dbReference type="ARBA" id="ARBA00022777"/>
    </source>
</evidence>
<keyword evidence="8 12" id="KW-0418">Kinase</keyword>
<keyword evidence="10" id="KW-0472">Membrane</keyword>
<dbReference type="SMART" id="SM00387">
    <property type="entry name" value="HATPase_c"/>
    <property type="match status" value="1"/>
</dbReference>
<evidence type="ECO:0000259" key="11">
    <source>
        <dbReference type="PROSITE" id="PS50109"/>
    </source>
</evidence>
<evidence type="ECO:0000256" key="1">
    <source>
        <dbReference type="ARBA" id="ARBA00000085"/>
    </source>
</evidence>
<keyword evidence="6 12" id="KW-0808">Transferase</keyword>
<dbReference type="GO" id="GO:0005524">
    <property type="term" value="F:ATP binding"/>
    <property type="evidence" value="ECO:0007669"/>
    <property type="project" value="UniProtKB-KW"/>
</dbReference>
<dbReference type="RefSeq" id="WP_184344712.1">
    <property type="nucleotide sequence ID" value="NZ_JACHIG010000023.1"/>
</dbReference>
<accession>A0A7W7YGC9</accession>
<protein>
    <recommendedName>
        <fullName evidence="3">histidine kinase</fullName>
        <ecNumber evidence="3">2.7.13.3</ecNumber>
    </recommendedName>
</protein>
<evidence type="ECO:0000256" key="5">
    <source>
        <dbReference type="ARBA" id="ARBA00022553"/>
    </source>
</evidence>
<dbReference type="SUPFAM" id="SSF47384">
    <property type="entry name" value="Homodimeric domain of signal transducing histidine kinase"/>
    <property type="match status" value="1"/>
</dbReference>
<dbReference type="InterPro" id="IPR005467">
    <property type="entry name" value="His_kinase_dom"/>
</dbReference>
<name>A0A7W7YGC9_9BACT</name>
<feature type="transmembrane region" description="Helical" evidence="10">
    <location>
        <begin position="132"/>
        <end position="154"/>
    </location>
</feature>
<keyword evidence="4" id="KW-1003">Cell membrane</keyword>
<evidence type="ECO:0000313" key="13">
    <source>
        <dbReference type="Proteomes" id="UP000590740"/>
    </source>
</evidence>
<dbReference type="InterPro" id="IPR003594">
    <property type="entry name" value="HATPase_dom"/>
</dbReference>
<keyword evidence="5" id="KW-0597">Phosphoprotein</keyword>
<dbReference type="PANTHER" id="PTHR44936:SF10">
    <property type="entry name" value="SENSOR PROTEIN RSTB"/>
    <property type="match status" value="1"/>
</dbReference>
<dbReference type="GO" id="GO:0000155">
    <property type="term" value="F:phosphorelay sensor kinase activity"/>
    <property type="evidence" value="ECO:0007669"/>
    <property type="project" value="InterPro"/>
</dbReference>
<proteinExistence type="predicted"/>
<dbReference type="PROSITE" id="PS50109">
    <property type="entry name" value="HIS_KIN"/>
    <property type="match status" value="1"/>
</dbReference>